<reference evidence="2 3" key="1">
    <citation type="submission" date="2022-01" db="EMBL/GenBank/DDBJ databases">
        <authorList>
            <person name="Xiong W."/>
            <person name="Schranz E."/>
        </authorList>
    </citation>
    <scope>NUCLEOTIDE SEQUENCE [LARGE SCALE GENOMIC DNA]</scope>
</reference>
<proteinExistence type="predicted"/>
<dbReference type="EMBL" id="CAKMRJ010005412">
    <property type="protein sequence ID" value="CAH1441172.1"/>
    <property type="molecule type" value="Genomic_DNA"/>
</dbReference>
<dbReference type="SUPFAM" id="SSF52047">
    <property type="entry name" value="RNI-like"/>
    <property type="match status" value="1"/>
</dbReference>
<dbReference type="Gene3D" id="3.80.10.10">
    <property type="entry name" value="Ribonuclease Inhibitor"/>
    <property type="match status" value="1"/>
</dbReference>
<organism evidence="2 3">
    <name type="scientific">Lactuca virosa</name>
    <dbReference type="NCBI Taxonomy" id="75947"/>
    <lineage>
        <taxon>Eukaryota</taxon>
        <taxon>Viridiplantae</taxon>
        <taxon>Streptophyta</taxon>
        <taxon>Embryophyta</taxon>
        <taxon>Tracheophyta</taxon>
        <taxon>Spermatophyta</taxon>
        <taxon>Magnoliopsida</taxon>
        <taxon>eudicotyledons</taxon>
        <taxon>Gunneridae</taxon>
        <taxon>Pentapetalae</taxon>
        <taxon>asterids</taxon>
        <taxon>campanulids</taxon>
        <taxon>Asterales</taxon>
        <taxon>Asteraceae</taxon>
        <taxon>Cichorioideae</taxon>
        <taxon>Cichorieae</taxon>
        <taxon>Lactucinae</taxon>
        <taxon>Lactuca</taxon>
    </lineage>
</organism>
<gene>
    <name evidence="2" type="ORF">LVIROSA_LOCUS27255</name>
</gene>
<dbReference type="InterPro" id="IPR050232">
    <property type="entry name" value="FBL13/AtMIF1-like"/>
</dbReference>
<dbReference type="InterPro" id="IPR032675">
    <property type="entry name" value="LRR_dom_sf"/>
</dbReference>
<comment type="caution">
    <text evidence="2">The sequence shown here is derived from an EMBL/GenBank/DDBJ whole genome shotgun (WGS) entry which is preliminary data.</text>
</comment>
<dbReference type="InterPro" id="IPR006566">
    <property type="entry name" value="FBD"/>
</dbReference>
<keyword evidence="3" id="KW-1185">Reference proteome</keyword>
<protein>
    <recommendedName>
        <fullName evidence="1">FBD domain-containing protein</fullName>
    </recommendedName>
</protein>
<dbReference type="PANTHER" id="PTHR31900">
    <property type="entry name" value="F-BOX/RNI SUPERFAMILY PROTEIN-RELATED"/>
    <property type="match status" value="1"/>
</dbReference>
<dbReference type="InterPro" id="IPR055411">
    <property type="entry name" value="LRR_FXL15/At3g58940/PEG3-like"/>
</dbReference>
<dbReference type="SMART" id="SM00579">
    <property type="entry name" value="FBD"/>
    <property type="match status" value="1"/>
</dbReference>
<dbReference type="PANTHER" id="PTHR31900:SF27">
    <property type="entry name" value="FBD DOMAIN-CONTAINING PROTEIN"/>
    <property type="match status" value="1"/>
</dbReference>
<dbReference type="AlphaFoldDB" id="A0AAU9NTC0"/>
<accession>A0AAU9NTC0</accession>
<evidence type="ECO:0000313" key="2">
    <source>
        <dbReference type="EMBL" id="CAH1441172.1"/>
    </source>
</evidence>
<evidence type="ECO:0000259" key="1">
    <source>
        <dbReference type="SMART" id="SM00579"/>
    </source>
</evidence>
<dbReference type="Proteomes" id="UP001157418">
    <property type="component" value="Unassembled WGS sequence"/>
</dbReference>
<feature type="domain" description="FBD" evidence="1">
    <location>
        <begin position="200"/>
        <end position="272"/>
    </location>
</feature>
<dbReference type="Pfam" id="PF08387">
    <property type="entry name" value="FBD"/>
    <property type="match status" value="1"/>
</dbReference>
<sequence length="274" mass="31616">MFLDSFEEVDQWMLLLSRNGVKELILTNSSQCYKLPSNVFSCLELTKLKLENCFFKPPDEFKGFVNLNDLDLQNIDFGANLCGTEKPIEDNVQVEKTTLPIMLSNLPKIVVLYLDGVFFKALIEEKIPKWLPHPVNSLKRLFFLNFQLGDLDQLHGALCLLRNSPNLERLSVTSFQMRFRLIRYDLEPASDHLEDPNCLDCTLDQLQTVEMTRLEGSKPELLFIKLILAHSPSLLKFTIRPSKFSDVQKRLDIAKDVMQFPRASPKAKMFYLNP</sequence>
<dbReference type="Pfam" id="PF24758">
    <property type="entry name" value="LRR_At5g56370"/>
    <property type="match status" value="1"/>
</dbReference>
<evidence type="ECO:0000313" key="3">
    <source>
        <dbReference type="Proteomes" id="UP001157418"/>
    </source>
</evidence>
<name>A0AAU9NTC0_9ASTR</name>